<dbReference type="GO" id="GO:0031388">
    <property type="term" value="P:organic acid phosphorylation"/>
    <property type="evidence" value="ECO:0007669"/>
    <property type="project" value="UniProtKB-UniRule"/>
</dbReference>
<dbReference type="STRING" id="631.CH53_64"/>
<proteinExistence type="inferred from homology"/>
<dbReference type="Proteomes" id="UP000038750">
    <property type="component" value="Unassembled WGS sequence"/>
</dbReference>
<dbReference type="InterPro" id="IPR018197">
    <property type="entry name" value="Glycerate_kinase_RE-like"/>
</dbReference>
<comment type="similarity">
    <text evidence="1 4">Belongs to the glycerate kinase type-1 family.</text>
</comment>
<dbReference type="SUPFAM" id="SSF110738">
    <property type="entry name" value="Glycerate kinase I"/>
    <property type="match status" value="1"/>
</dbReference>
<evidence type="ECO:0000256" key="2">
    <source>
        <dbReference type="ARBA" id="ARBA00022679"/>
    </source>
</evidence>
<dbReference type="Gene3D" id="3.90.1510.10">
    <property type="entry name" value="Glycerate kinase, domain 2"/>
    <property type="match status" value="1"/>
</dbReference>
<dbReference type="PANTHER" id="PTHR21599:SF0">
    <property type="entry name" value="GLYCERATE KINASE"/>
    <property type="match status" value="1"/>
</dbReference>
<dbReference type="eggNOG" id="COG1929">
    <property type="taxonomic scope" value="Bacteria"/>
</dbReference>
<dbReference type="AlphaFoldDB" id="A0A0T9N1Q0"/>
<dbReference type="PANTHER" id="PTHR21599">
    <property type="entry name" value="GLYCERATE KINASE"/>
    <property type="match status" value="1"/>
</dbReference>
<dbReference type="EC" id="2.7.1.31" evidence="5"/>
<dbReference type="RefSeq" id="WP_050074727.1">
    <property type="nucleotide sequence ID" value="NZ_CPZJ01000028.1"/>
</dbReference>
<dbReference type="InterPro" id="IPR036129">
    <property type="entry name" value="Glycerate_kinase_sf"/>
</dbReference>
<dbReference type="Gene3D" id="3.40.50.10350">
    <property type="entry name" value="Glycerate kinase, domain 1"/>
    <property type="match status" value="1"/>
</dbReference>
<dbReference type="PIRSF" id="PIRSF006078">
    <property type="entry name" value="GlxK"/>
    <property type="match status" value="1"/>
</dbReference>
<dbReference type="InterPro" id="IPR004381">
    <property type="entry name" value="Glycerate_kinase"/>
</dbReference>
<dbReference type="OrthoDB" id="9774290at2"/>
<name>A0A0T9N1Q0_YERIN</name>
<evidence type="ECO:0000313" key="6">
    <source>
        <dbReference type="Proteomes" id="UP000038750"/>
    </source>
</evidence>
<reference evidence="5 6" key="1">
    <citation type="submission" date="2015-03" db="EMBL/GenBank/DDBJ databases">
        <authorList>
            <person name="Murphy D."/>
        </authorList>
    </citation>
    <scope>NUCLEOTIDE SEQUENCE [LARGE SCALE GENOMIC DNA]</scope>
    <source>
        <strain evidence="5 6">BR165/97</strain>
    </source>
</reference>
<protein>
    <submittedName>
        <fullName evidence="5">Putative glycerate kinase</fullName>
        <ecNumber evidence="5">2.7.1.31</ecNumber>
    </submittedName>
</protein>
<evidence type="ECO:0000313" key="5">
    <source>
        <dbReference type="EMBL" id="CNG70066.1"/>
    </source>
</evidence>
<sequence>MRIVIAPDSFKESMSAELAAAAVERGFREVFPLVECLRLPIADGGEGTVDALIDATGGHKVYALVTGPLGQKVNACYGVIGDGDTAVIEMAAASGLMLVPADKRNPLQATSYGTGELICHALDQGIRHIILGIGGSATVDGGIGMVQALGGHFQHRDGHELPFGGGEMAQLVAIDLHNLDPRLAQCRLEVACDVDNPLVGSRGAAAVFGPQKGATPEMVAQLEQGLNQLAEVIKASMDQDIRALPGGGAAGGMGIATTVLLKGELKPGIDIIMDAVQLRSAFATADLVITGEGRMDSQTAGGKAPTGVAMLAKEFQLPVIALAGVLGEGVEAVYEQGIDAVFSILPRLDSLDRVLAQGEVNLQQCARNVAQAIKIGQKLVN</sequence>
<keyword evidence="3 4" id="KW-0418">Kinase</keyword>
<evidence type="ECO:0000256" key="3">
    <source>
        <dbReference type="ARBA" id="ARBA00022777"/>
    </source>
</evidence>
<evidence type="ECO:0000256" key="4">
    <source>
        <dbReference type="PIRNR" id="PIRNR006078"/>
    </source>
</evidence>
<accession>A0A0T9N1Q0</accession>
<gene>
    <name evidence="5" type="primary">glxK_2</name>
    <name evidence="5" type="ORF">ERS008530_04449</name>
</gene>
<organism evidence="5 6">
    <name type="scientific">Yersinia intermedia</name>
    <dbReference type="NCBI Taxonomy" id="631"/>
    <lineage>
        <taxon>Bacteria</taxon>
        <taxon>Pseudomonadati</taxon>
        <taxon>Pseudomonadota</taxon>
        <taxon>Gammaproteobacteria</taxon>
        <taxon>Enterobacterales</taxon>
        <taxon>Yersiniaceae</taxon>
        <taxon>Yersinia</taxon>
    </lineage>
</organism>
<keyword evidence="2 4" id="KW-0808">Transferase</keyword>
<dbReference type="EMBL" id="CPZJ01000028">
    <property type="protein sequence ID" value="CNG70066.1"/>
    <property type="molecule type" value="Genomic_DNA"/>
</dbReference>
<dbReference type="Pfam" id="PF02595">
    <property type="entry name" value="Gly_kinase"/>
    <property type="match status" value="1"/>
</dbReference>
<dbReference type="NCBIfam" id="TIGR00045">
    <property type="entry name" value="glycerate kinase"/>
    <property type="match status" value="1"/>
</dbReference>
<evidence type="ECO:0000256" key="1">
    <source>
        <dbReference type="ARBA" id="ARBA00006284"/>
    </source>
</evidence>
<dbReference type="GO" id="GO:0008887">
    <property type="term" value="F:glycerate kinase activity"/>
    <property type="evidence" value="ECO:0007669"/>
    <property type="project" value="UniProtKB-UniRule"/>
</dbReference>
<dbReference type="InterPro" id="IPR018193">
    <property type="entry name" value="Glyc_kinase_flavodox-like_fold"/>
</dbReference>